<gene>
    <name evidence="1" type="ORF">Tdes44962_MAKER02411</name>
</gene>
<protein>
    <submittedName>
        <fullName evidence="1">Uncharacterized protein</fullName>
    </submittedName>
</protein>
<evidence type="ECO:0000313" key="2">
    <source>
        <dbReference type="Proteomes" id="UP001138500"/>
    </source>
</evidence>
<comment type="caution">
    <text evidence="1">The sequence shown here is derived from an EMBL/GenBank/DDBJ whole genome shotgun (WGS) entry which is preliminary data.</text>
</comment>
<name>A0A9W7SU44_9PEZI</name>
<dbReference type="Proteomes" id="UP001138500">
    <property type="component" value="Unassembled WGS sequence"/>
</dbReference>
<accession>A0A9W7SU44</accession>
<reference evidence="1 2" key="2">
    <citation type="journal article" date="2021" name="Curr. Genet.">
        <title>Genetic response to nitrogen starvation in the aggressive Eucalyptus foliar pathogen Teratosphaeria destructans.</title>
        <authorList>
            <person name="Havenga M."/>
            <person name="Wingfield B.D."/>
            <person name="Wingfield M.J."/>
            <person name="Dreyer L.L."/>
            <person name="Roets F."/>
            <person name="Aylward J."/>
        </authorList>
    </citation>
    <scope>NUCLEOTIDE SEQUENCE [LARGE SCALE GENOMIC DNA]</scope>
    <source>
        <strain evidence="1">CMW44962</strain>
    </source>
</reference>
<organism evidence="1 2">
    <name type="scientific">Teratosphaeria destructans</name>
    <dbReference type="NCBI Taxonomy" id="418781"/>
    <lineage>
        <taxon>Eukaryota</taxon>
        <taxon>Fungi</taxon>
        <taxon>Dikarya</taxon>
        <taxon>Ascomycota</taxon>
        <taxon>Pezizomycotina</taxon>
        <taxon>Dothideomycetes</taxon>
        <taxon>Dothideomycetidae</taxon>
        <taxon>Mycosphaerellales</taxon>
        <taxon>Teratosphaeriaceae</taxon>
        <taxon>Teratosphaeria</taxon>
    </lineage>
</organism>
<evidence type="ECO:0000313" key="1">
    <source>
        <dbReference type="EMBL" id="KAH9828492.1"/>
    </source>
</evidence>
<sequence>MLAAEAVKERLKFVDALVADRSAEVLVMNLEREDVVVVEENMFEEKTGWRGQLIAPPTAILCKGQGQTSLSLLPSCQ</sequence>
<proteinExistence type="predicted"/>
<keyword evidence="2" id="KW-1185">Reference proteome</keyword>
<reference evidence="1 2" key="1">
    <citation type="journal article" date="2018" name="IMA Fungus">
        <title>IMA Genome-F 10: Nine draft genome sequences of Claviceps purpurea s.lat., including C. arundinis, C. humidiphila, and C. cf. spartinae, pseudomolecules for the pitch canker pathogen Fusarium circinatum, draft genome of Davidsoniella eucalypti, Grosmannia galeiformis, Quambalaria eucalypti, and Teratosphaeria destructans.</title>
        <authorList>
            <person name="Wingfield B.D."/>
            <person name="Liu M."/>
            <person name="Nguyen H.D."/>
            <person name="Lane F.A."/>
            <person name="Morgan S.W."/>
            <person name="De Vos L."/>
            <person name="Wilken P.M."/>
            <person name="Duong T.A."/>
            <person name="Aylward J."/>
            <person name="Coetzee M.P."/>
            <person name="Dadej K."/>
            <person name="De Beer Z.W."/>
            <person name="Findlay W."/>
            <person name="Havenga M."/>
            <person name="Kolarik M."/>
            <person name="Menzies J.G."/>
            <person name="Naidoo K."/>
            <person name="Pochopski O."/>
            <person name="Shoukouhi P."/>
            <person name="Santana Q.C."/>
            <person name="Seifert K.A."/>
            <person name="Soal N."/>
            <person name="Steenkamp E.T."/>
            <person name="Tatham C.T."/>
            <person name="van der Nest M.A."/>
            <person name="Wingfield M.J."/>
        </authorList>
    </citation>
    <scope>NUCLEOTIDE SEQUENCE [LARGE SCALE GENOMIC DNA]</scope>
    <source>
        <strain evidence="1">CMW44962</strain>
    </source>
</reference>
<dbReference type="EMBL" id="RIBY02001556">
    <property type="protein sequence ID" value="KAH9828492.1"/>
    <property type="molecule type" value="Genomic_DNA"/>
</dbReference>
<dbReference type="AlphaFoldDB" id="A0A9W7SU44"/>